<keyword evidence="1 4" id="KW-0732">Signal</keyword>
<dbReference type="InterPro" id="IPR029058">
    <property type="entry name" value="AB_hydrolase_fold"/>
</dbReference>
<keyword evidence="3" id="KW-1015">Disulfide bond</keyword>
<dbReference type="EMBL" id="MU251254">
    <property type="protein sequence ID" value="KAG9254514.1"/>
    <property type="molecule type" value="Genomic_DNA"/>
</dbReference>
<dbReference type="InterPro" id="IPR035971">
    <property type="entry name" value="CBD_sf"/>
</dbReference>
<dbReference type="GO" id="GO:0005975">
    <property type="term" value="P:carbohydrate metabolic process"/>
    <property type="evidence" value="ECO:0007669"/>
    <property type="project" value="InterPro"/>
</dbReference>
<evidence type="ECO:0000313" key="6">
    <source>
        <dbReference type="EMBL" id="KAG9254514.1"/>
    </source>
</evidence>
<evidence type="ECO:0000256" key="1">
    <source>
        <dbReference type="ARBA" id="ARBA00022729"/>
    </source>
</evidence>
<dbReference type="PROSITE" id="PS51164">
    <property type="entry name" value="CBM1_2"/>
    <property type="match status" value="1"/>
</dbReference>
<dbReference type="SMART" id="SM01110">
    <property type="entry name" value="Cutinase"/>
    <property type="match status" value="1"/>
</dbReference>
<name>A0A9P7ZLW8_9HYPO</name>
<dbReference type="Pfam" id="PF00734">
    <property type="entry name" value="CBM_1"/>
    <property type="match status" value="1"/>
</dbReference>
<keyword evidence="7" id="KW-1185">Reference proteome</keyword>
<dbReference type="PROSITE" id="PS00562">
    <property type="entry name" value="CBM1_1"/>
    <property type="match status" value="1"/>
</dbReference>
<dbReference type="Gene3D" id="3.40.50.1820">
    <property type="entry name" value="alpha/beta hydrolase"/>
    <property type="match status" value="1"/>
</dbReference>
<sequence>MRMTLELGGLLLAAQAFVASAQNCPAIHVFGARETTVAPGYGSAGALVQQIQSAYPGTTSEAITYPACGGGASCGGIAYGDSARQGTAAVASAVNSFNQRCPNTQLVLVGYSQGGQIMDNAFCGGGDTSSGISDPSIPISSAAQAQIKAAIFMGDPRYRYGQAYGVGTCRASGFAARPAGFTCPNGSKVQLYCDSQDPYCCNGNDANHHQQYVSIYGSQAMTFIRARLNASGGGGTEPPAPTTTSGSGGGGGGTCSALWGQCGGNGWSGPTCCSSGSCNKVNDWYSQCVN</sequence>
<proteinExistence type="predicted"/>
<accession>A0A9P7ZLW8</accession>
<evidence type="ECO:0000256" key="3">
    <source>
        <dbReference type="ARBA" id="ARBA00023157"/>
    </source>
</evidence>
<dbReference type="GO" id="GO:0030248">
    <property type="term" value="F:cellulose binding"/>
    <property type="evidence" value="ECO:0007669"/>
    <property type="project" value="InterPro"/>
</dbReference>
<reference evidence="6" key="1">
    <citation type="journal article" date="2021" name="IMA Fungus">
        <title>Genomic characterization of three marine fungi, including Emericellopsis atlantica sp. nov. with signatures of a generalist lifestyle and marine biomass degradation.</title>
        <authorList>
            <person name="Hagestad O.C."/>
            <person name="Hou L."/>
            <person name="Andersen J.H."/>
            <person name="Hansen E.H."/>
            <person name="Altermark B."/>
            <person name="Li C."/>
            <person name="Kuhnert E."/>
            <person name="Cox R.J."/>
            <person name="Crous P.W."/>
            <person name="Spatafora J.W."/>
            <person name="Lail K."/>
            <person name="Amirebrahimi M."/>
            <person name="Lipzen A."/>
            <person name="Pangilinan J."/>
            <person name="Andreopoulos W."/>
            <person name="Hayes R.D."/>
            <person name="Ng V."/>
            <person name="Grigoriev I.V."/>
            <person name="Jackson S.A."/>
            <person name="Sutton T.D.S."/>
            <person name="Dobson A.D.W."/>
            <person name="Rama T."/>
        </authorList>
    </citation>
    <scope>NUCLEOTIDE SEQUENCE</scope>
    <source>
        <strain evidence="6">TS7</strain>
    </source>
</reference>
<dbReference type="PANTHER" id="PTHR33630">
    <property type="entry name" value="CUTINASE RV1984C-RELATED-RELATED"/>
    <property type="match status" value="1"/>
</dbReference>
<keyword evidence="2" id="KW-0378">Hydrolase</keyword>
<evidence type="ECO:0000256" key="4">
    <source>
        <dbReference type="SAM" id="SignalP"/>
    </source>
</evidence>
<dbReference type="SUPFAM" id="SSF57180">
    <property type="entry name" value="Cellulose-binding domain"/>
    <property type="match status" value="1"/>
</dbReference>
<evidence type="ECO:0000313" key="7">
    <source>
        <dbReference type="Proteomes" id="UP000887229"/>
    </source>
</evidence>
<dbReference type="PANTHER" id="PTHR33630:SF13">
    <property type="entry name" value="ACETYLXYLAN ESTERASE"/>
    <property type="match status" value="1"/>
</dbReference>
<evidence type="ECO:0000259" key="5">
    <source>
        <dbReference type="PROSITE" id="PS51164"/>
    </source>
</evidence>
<dbReference type="GO" id="GO:0052689">
    <property type="term" value="F:carboxylic ester hydrolase activity"/>
    <property type="evidence" value="ECO:0007669"/>
    <property type="project" value="UniProtKB-ARBA"/>
</dbReference>
<dbReference type="RefSeq" id="XP_046118438.1">
    <property type="nucleotide sequence ID" value="XM_046265697.1"/>
</dbReference>
<dbReference type="SMART" id="SM00236">
    <property type="entry name" value="fCBD"/>
    <property type="match status" value="1"/>
</dbReference>
<evidence type="ECO:0000256" key="2">
    <source>
        <dbReference type="ARBA" id="ARBA00022801"/>
    </source>
</evidence>
<dbReference type="InterPro" id="IPR000675">
    <property type="entry name" value="Cutinase/axe"/>
</dbReference>
<dbReference type="AlphaFoldDB" id="A0A9P7ZLW8"/>
<dbReference type="InterPro" id="IPR000254">
    <property type="entry name" value="CBD"/>
</dbReference>
<dbReference type="GO" id="GO:0005576">
    <property type="term" value="C:extracellular region"/>
    <property type="evidence" value="ECO:0007669"/>
    <property type="project" value="InterPro"/>
</dbReference>
<comment type="caution">
    <text evidence="6">The sequence shown here is derived from an EMBL/GenBank/DDBJ whole genome shotgun (WGS) entry which is preliminary data.</text>
</comment>
<feature type="chain" id="PRO_5040371560" evidence="4">
    <location>
        <begin position="22"/>
        <end position="290"/>
    </location>
</feature>
<dbReference type="Pfam" id="PF01083">
    <property type="entry name" value="Cutinase"/>
    <property type="match status" value="1"/>
</dbReference>
<gene>
    <name evidence="6" type="ORF">F5Z01DRAFT_681523</name>
</gene>
<feature type="domain" description="CBM1" evidence="5">
    <location>
        <begin position="254"/>
        <end position="289"/>
    </location>
</feature>
<dbReference type="GeneID" id="70296600"/>
<dbReference type="Proteomes" id="UP000887229">
    <property type="component" value="Unassembled WGS sequence"/>
</dbReference>
<dbReference type="SUPFAM" id="SSF53474">
    <property type="entry name" value="alpha/beta-Hydrolases"/>
    <property type="match status" value="1"/>
</dbReference>
<protein>
    <submittedName>
        <fullName evidence="6">Cutinase-domain-containing protein</fullName>
    </submittedName>
</protein>
<dbReference type="OrthoDB" id="6020543at2759"/>
<organism evidence="6 7">
    <name type="scientific">Emericellopsis atlantica</name>
    <dbReference type="NCBI Taxonomy" id="2614577"/>
    <lineage>
        <taxon>Eukaryota</taxon>
        <taxon>Fungi</taxon>
        <taxon>Dikarya</taxon>
        <taxon>Ascomycota</taxon>
        <taxon>Pezizomycotina</taxon>
        <taxon>Sordariomycetes</taxon>
        <taxon>Hypocreomycetidae</taxon>
        <taxon>Hypocreales</taxon>
        <taxon>Bionectriaceae</taxon>
        <taxon>Emericellopsis</taxon>
    </lineage>
</organism>
<feature type="signal peptide" evidence="4">
    <location>
        <begin position="1"/>
        <end position="21"/>
    </location>
</feature>